<comment type="caution">
    <text evidence="2">The sequence shown here is derived from an EMBL/GenBank/DDBJ whole genome shotgun (WGS) entry which is preliminary data.</text>
</comment>
<organism evidence="2 3">
    <name type="scientific">Eumeta variegata</name>
    <name type="common">Bagworm moth</name>
    <name type="synonym">Eumeta japonica</name>
    <dbReference type="NCBI Taxonomy" id="151549"/>
    <lineage>
        <taxon>Eukaryota</taxon>
        <taxon>Metazoa</taxon>
        <taxon>Ecdysozoa</taxon>
        <taxon>Arthropoda</taxon>
        <taxon>Hexapoda</taxon>
        <taxon>Insecta</taxon>
        <taxon>Pterygota</taxon>
        <taxon>Neoptera</taxon>
        <taxon>Endopterygota</taxon>
        <taxon>Lepidoptera</taxon>
        <taxon>Glossata</taxon>
        <taxon>Ditrysia</taxon>
        <taxon>Tineoidea</taxon>
        <taxon>Psychidae</taxon>
        <taxon>Oiketicinae</taxon>
        <taxon>Eumeta</taxon>
    </lineage>
</organism>
<dbReference type="AlphaFoldDB" id="A0A4C1SLG9"/>
<keyword evidence="3" id="KW-1185">Reference proteome</keyword>
<reference evidence="2 3" key="1">
    <citation type="journal article" date="2019" name="Commun. Biol.">
        <title>The bagworm genome reveals a unique fibroin gene that provides high tensile strength.</title>
        <authorList>
            <person name="Kono N."/>
            <person name="Nakamura H."/>
            <person name="Ohtoshi R."/>
            <person name="Tomita M."/>
            <person name="Numata K."/>
            <person name="Arakawa K."/>
        </authorList>
    </citation>
    <scope>NUCLEOTIDE SEQUENCE [LARGE SCALE GENOMIC DNA]</scope>
</reference>
<dbReference type="OrthoDB" id="6343941at2759"/>
<gene>
    <name evidence="2" type="ORF">EVAR_67360_1</name>
</gene>
<accession>A0A4C1SLG9</accession>
<proteinExistence type="predicted"/>
<evidence type="ECO:0000313" key="3">
    <source>
        <dbReference type="Proteomes" id="UP000299102"/>
    </source>
</evidence>
<name>A0A4C1SLG9_EUMVA</name>
<dbReference type="EMBL" id="BGZK01003505">
    <property type="protein sequence ID" value="GBP02001.1"/>
    <property type="molecule type" value="Genomic_DNA"/>
</dbReference>
<sequence>MKEADLFSGARGPRPNNATCFDAAVVFAAGRRIDMETFGQELPEGFKWEPLARTETTTAEPEDELGLHVFHDDENVQYLDETYINMHKEEIRRPQKEVATTPALPHSEHRLPSVATTTFLVHSEAFQKGSLRLTCVASIYNLYVARAEILFDMEQPEVASVLGVRNNALGSSSYNARLKLSAASLVPIVLYLRNRISDGERNEGNGLIEGEVERSRKGVMGGSETGDSGRGGSAPLELSRTVRNRTAEATALVLMFTKYYNGHIKNKRILISIKVWSEMKLTPSRSLILTQPTGAGGGKSAPVHYSTYTLQSVTLIACNLLGAPRPAPRAPPAGPPAEPIVLECRLAKYSLGNPSEGCPRDLDIGGPHDGRAADR</sequence>
<dbReference type="Proteomes" id="UP000299102">
    <property type="component" value="Unassembled WGS sequence"/>
</dbReference>
<feature type="compositionally biased region" description="Gly residues" evidence="1">
    <location>
        <begin position="219"/>
        <end position="232"/>
    </location>
</feature>
<evidence type="ECO:0000313" key="2">
    <source>
        <dbReference type="EMBL" id="GBP02001.1"/>
    </source>
</evidence>
<protein>
    <submittedName>
        <fullName evidence="2">Uncharacterized protein</fullName>
    </submittedName>
</protein>
<feature type="compositionally biased region" description="Basic and acidic residues" evidence="1">
    <location>
        <begin position="358"/>
        <end position="375"/>
    </location>
</feature>
<feature type="region of interest" description="Disordered" evidence="1">
    <location>
        <begin position="212"/>
        <end position="237"/>
    </location>
</feature>
<feature type="region of interest" description="Disordered" evidence="1">
    <location>
        <begin position="352"/>
        <end position="375"/>
    </location>
</feature>
<evidence type="ECO:0000256" key="1">
    <source>
        <dbReference type="SAM" id="MobiDB-lite"/>
    </source>
</evidence>